<dbReference type="Gene3D" id="3.40.50.300">
    <property type="entry name" value="P-loop containing nucleotide triphosphate hydrolases"/>
    <property type="match status" value="1"/>
</dbReference>
<dbReference type="OrthoDB" id="5642813at2"/>
<dbReference type="EMBL" id="CCSB01000001">
    <property type="protein sequence ID" value="CDZ76976.1"/>
    <property type="molecule type" value="Genomic_DNA"/>
</dbReference>
<proteinExistence type="predicted"/>
<dbReference type="GO" id="GO:0003924">
    <property type="term" value="F:GTPase activity"/>
    <property type="evidence" value="ECO:0007669"/>
    <property type="project" value="InterPro"/>
</dbReference>
<dbReference type="eggNOG" id="ENOG5032BDU">
    <property type="taxonomic scope" value="Bacteria"/>
</dbReference>
<dbReference type="Proteomes" id="UP000044071">
    <property type="component" value="Unassembled WGS sequence"/>
</dbReference>
<keyword evidence="2" id="KW-1185">Reference proteome</keyword>
<dbReference type="RefSeq" id="WP_043873397.1">
    <property type="nucleotide sequence ID" value="NZ_CCVW01000001.1"/>
</dbReference>
<evidence type="ECO:0000313" key="2">
    <source>
        <dbReference type="Proteomes" id="UP000044071"/>
    </source>
</evidence>
<sequence>MKFLKHKEKDDVKNVVVLGGEKSGKKSFLLSYKDGQFPDQILPEISNLSYKQTFDGHEHPVIINFKIHGAGDAGLIPSMGHKKQRVDAVLILVDLSSQNAEKDLAYFIKYADTHFKNAKTMLVGTKADLREEIIPDLVETSAKTRQGFEEFQSLLQDALAPADSHNLTM</sequence>
<dbReference type="SUPFAM" id="SSF52540">
    <property type="entry name" value="P-loop containing nucleoside triphosphate hydrolases"/>
    <property type="match status" value="1"/>
</dbReference>
<dbReference type="CDD" id="cd00882">
    <property type="entry name" value="Ras_like_GTPase"/>
    <property type="match status" value="1"/>
</dbReference>
<dbReference type="GO" id="GO:0005525">
    <property type="term" value="F:GTP binding"/>
    <property type="evidence" value="ECO:0007669"/>
    <property type="project" value="InterPro"/>
</dbReference>
<evidence type="ECO:0000313" key="1">
    <source>
        <dbReference type="EMBL" id="CDZ76976.1"/>
    </source>
</evidence>
<name>A0A078KVG8_9GAMM</name>
<gene>
    <name evidence="1" type="ORF">BN59_01255</name>
</gene>
<organism evidence="1 2">
    <name type="scientific">Legionella massiliensis</name>
    <dbReference type="NCBI Taxonomy" id="1034943"/>
    <lineage>
        <taxon>Bacteria</taxon>
        <taxon>Pseudomonadati</taxon>
        <taxon>Pseudomonadota</taxon>
        <taxon>Gammaproteobacteria</taxon>
        <taxon>Legionellales</taxon>
        <taxon>Legionellaceae</taxon>
        <taxon>Legionella</taxon>
    </lineage>
</organism>
<dbReference type="STRING" id="1034943.BN59_01255"/>
<dbReference type="Pfam" id="PF00071">
    <property type="entry name" value="Ras"/>
    <property type="match status" value="1"/>
</dbReference>
<accession>A0A078KVG8</accession>
<dbReference type="InterPro" id="IPR001806">
    <property type="entry name" value="Small_GTPase"/>
</dbReference>
<reference evidence="1 2" key="1">
    <citation type="submission" date="2014-06" db="EMBL/GenBank/DDBJ databases">
        <authorList>
            <person name="Urmite Genomes Urmite Genomes"/>
        </authorList>
    </citation>
    <scope>NUCLEOTIDE SEQUENCE [LARGE SCALE GENOMIC DNA]</scope>
</reference>
<dbReference type="AlphaFoldDB" id="A0A078KVG8"/>
<protein>
    <submittedName>
        <fullName evidence="1">Ras family protein</fullName>
    </submittedName>
</protein>
<dbReference type="InterPro" id="IPR027417">
    <property type="entry name" value="P-loop_NTPase"/>
</dbReference>